<dbReference type="SUPFAM" id="SSF53850">
    <property type="entry name" value="Periplasmic binding protein-like II"/>
    <property type="match status" value="1"/>
</dbReference>
<proteinExistence type="predicted"/>
<feature type="chain" id="PRO_5032572540" evidence="1">
    <location>
        <begin position="39"/>
        <end position="353"/>
    </location>
</feature>
<evidence type="ECO:0000256" key="1">
    <source>
        <dbReference type="SAM" id="SignalP"/>
    </source>
</evidence>
<feature type="signal peptide" evidence="1">
    <location>
        <begin position="1"/>
        <end position="38"/>
    </location>
</feature>
<dbReference type="InterPro" id="IPR027939">
    <property type="entry name" value="NMT1/THI5"/>
</dbReference>
<dbReference type="InterPro" id="IPR015168">
    <property type="entry name" value="SsuA/THI5"/>
</dbReference>
<dbReference type="EMBL" id="JACIEN010000006">
    <property type="protein sequence ID" value="MBB4019084.1"/>
    <property type="molecule type" value="Genomic_DNA"/>
</dbReference>
<keyword evidence="1" id="KW-0732">Signal</keyword>
<dbReference type="GO" id="GO:0009228">
    <property type="term" value="P:thiamine biosynthetic process"/>
    <property type="evidence" value="ECO:0007669"/>
    <property type="project" value="InterPro"/>
</dbReference>
<dbReference type="PANTHER" id="PTHR31528">
    <property type="entry name" value="4-AMINO-5-HYDROXYMETHYL-2-METHYLPYRIMIDINE PHOSPHATE SYNTHASE THI11-RELATED"/>
    <property type="match status" value="1"/>
</dbReference>
<comment type="caution">
    <text evidence="3">The sequence shown here is derived from an EMBL/GenBank/DDBJ whole genome shotgun (WGS) entry which is preliminary data.</text>
</comment>
<dbReference type="RefSeq" id="WP_246373217.1">
    <property type="nucleotide sequence ID" value="NZ_JACIEN010000006.1"/>
</dbReference>
<dbReference type="Proteomes" id="UP000577362">
    <property type="component" value="Unassembled WGS sequence"/>
</dbReference>
<dbReference type="Gene3D" id="3.40.190.10">
    <property type="entry name" value="Periplasmic binding protein-like II"/>
    <property type="match status" value="2"/>
</dbReference>
<dbReference type="PROSITE" id="PS51318">
    <property type="entry name" value="TAT"/>
    <property type="match status" value="1"/>
</dbReference>
<accession>A0A840C0R5</accession>
<gene>
    <name evidence="3" type="ORF">GGR16_004131</name>
</gene>
<organism evidence="3 4">
    <name type="scientific">Chelatococcus caeni</name>
    <dbReference type="NCBI Taxonomy" id="1348468"/>
    <lineage>
        <taxon>Bacteria</taxon>
        <taxon>Pseudomonadati</taxon>
        <taxon>Pseudomonadota</taxon>
        <taxon>Alphaproteobacteria</taxon>
        <taxon>Hyphomicrobiales</taxon>
        <taxon>Chelatococcaceae</taxon>
        <taxon>Chelatococcus</taxon>
    </lineage>
</organism>
<dbReference type="AlphaFoldDB" id="A0A840C0R5"/>
<evidence type="ECO:0000313" key="3">
    <source>
        <dbReference type="EMBL" id="MBB4019084.1"/>
    </source>
</evidence>
<name>A0A840C0R5_9HYPH</name>
<evidence type="ECO:0000259" key="2">
    <source>
        <dbReference type="Pfam" id="PF09084"/>
    </source>
</evidence>
<protein>
    <submittedName>
        <fullName evidence="3">NitT/TauT family transport system substrate-binding protein</fullName>
    </submittedName>
</protein>
<reference evidence="3 4" key="1">
    <citation type="submission" date="2020-08" db="EMBL/GenBank/DDBJ databases">
        <title>Genomic Encyclopedia of Type Strains, Phase IV (KMG-IV): sequencing the most valuable type-strain genomes for metagenomic binning, comparative biology and taxonomic classification.</title>
        <authorList>
            <person name="Goeker M."/>
        </authorList>
    </citation>
    <scope>NUCLEOTIDE SEQUENCE [LARGE SCALE GENOMIC DNA]</scope>
    <source>
        <strain evidence="3 4">DSM 103737</strain>
    </source>
</reference>
<dbReference type="Pfam" id="PF09084">
    <property type="entry name" value="NMT1"/>
    <property type="match status" value="1"/>
</dbReference>
<feature type="domain" description="SsuA/THI5-like" evidence="2">
    <location>
        <begin position="55"/>
        <end position="270"/>
    </location>
</feature>
<dbReference type="PANTHER" id="PTHR31528:SF15">
    <property type="entry name" value="RIBOFLAVIN-BINDING PROTEIN RIBY"/>
    <property type="match status" value="1"/>
</dbReference>
<sequence length="353" mass="38419">MSLPSVLSPLGQCRRTALRTFAGVFAGAAALWAGAAAAQTPLRFTLDWRFEGPAAPFLVAIDKGYFKDEGLDVTIDTGNGSREAIPRVASGTYDMGFGDINSLVRFRDENPNVDVKAVMMVYDRPPFSIIGRKSRGISTDPRSLEGKTFGAPVADGAFAQWPIFKQVNGLDDSKMKFENVGFPVREPMLASGEVDAIFGFAMSSLINLKSRGVAVDDIVVMLMGDYGVELYGNAIMVSAKFAEEKPEAVKGFLRAFVRGLKDTVANPSAAVDSVIKRNDVAKKEVELERLQMNLAQNVITPWVKENGFGGIDATRFEKALEQIGLTFTFKNKPVAGDIFVDTYLPPHAERMID</sequence>
<dbReference type="InterPro" id="IPR006311">
    <property type="entry name" value="TAT_signal"/>
</dbReference>
<keyword evidence="4" id="KW-1185">Reference proteome</keyword>
<evidence type="ECO:0000313" key="4">
    <source>
        <dbReference type="Proteomes" id="UP000577362"/>
    </source>
</evidence>